<gene>
    <name evidence="2" type="ORF">DOK78_003065</name>
</gene>
<keyword evidence="1" id="KW-0812">Transmembrane</keyword>
<keyword evidence="1" id="KW-1133">Transmembrane helix</keyword>
<sequence length="154" mass="18447">MNEYQQIVARYKKYKQYEWKVLFVSISLLILASIFVSLDLIRINPFVVYLFAMGVALYYAWHIRVETKNFYQLKRFLKKHDVETLKDKELLFFIDYQLTHAVNQKVLDVNAHQLTETKQTLSLIKNYYNHLKDGDNQETTLTLIGYQTLIEQEK</sequence>
<feature type="transmembrane region" description="Helical" evidence="1">
    <location>
        <begin position="46"/>
        <end position="65"/>
    </location>
</feature>
<dbReference type="Proteomes" id="UP000664701">
    <property type="component" value="Chromosome"/>
</dbReference>
<reference evidence="2 3" key="1">
    <citation type="submission" date="2024-03" db="EMBL/GenBank/DDBJ databases">
        <title>The Genome Sequence of Enterococcus sp. DIV2402.</title>
        <authorList>
            <consortium name="The Broad Institute Genomics Platform"/>
            <consortium name="The Broad Institute Microbial Omics Core"/>
            <consortium name="The Broad Institute Genomic Center for Infectious Diseases"/>
            <person name="Earl A."/>
            <person name="Manson A."/>
            <person name="Gilmore M."/>
            <person name="Schwartman J."/>
            <person name="Shea T."/>
            <person name="Abouelleil A."/>
            <person name="Cao P."/>
            <person name="Chapman S."/>
            <person name="Cusick C."/>
            <person name="Young S."/>
            <person name="Neafsey D."/>
            <person name="Nusbaum C."/>
            <person name="Birren B."/>
        </authorList>
    </citation>
    <scope>NUCLEOTIDE SEQUENCE [LARGE SCALE GENOMIC DNA]</scope>
    <source>
        <strain evidence="2 3">DIV2402</strain>
    </source>
</reference>
<evidence type="ECO:0000313" key="3">
    <source>
        <dbReference type="Proteomes" id="UP000664701"/>
    </source>
</evidence>
<accession>A0ABZ2SS65</accession>
<evidence type="ECO:0000256" key="1">
    <source>
        <dbReference type="SAM" id="Phobius"/>
    </source>
</evidence>
<protein>
    <submittedName>
        <fullName evidence="2">Uncharacterized protein</fullName>
    </submittedName>
</protein>
<dbReference type="RefSeq" id="WP_207871522.1">
    <property type="nucleotide sequence ID" value="NZ_CP147251.1"/>
</dbReference>
<dbReference type="EMBL" id="CP147251">
    <property type="protein sequence ID" value="WYJ78408.1"/>
    <property type="molecule type" value="Genomic_DNA"/>
</dbReference>
<organism evidence="2 3">
    <name type="scientific">Candidatus Enterococcus lowellii</name>
    <dbReference type="NCBI Taxonomy" id="2230877"/>
    <lineage>
        <taxon>Bacteria</taxon>
        <taxon>Bacillati</taxon>
        <taxon>Bacillota</taxon>
        <taxon>Bacilli</taxon>
        <taxon>Lactobacillales</taxon>
        <taxon>Enterococcaceae</taxon>
        <taxon>Enterococcus</taxon>
    </lineage>
</organism>
<feature type="transmembrane region" description="Helical" evidence="1">
    <location>
        <begin position="21"/>
        <end position="40"/>
    </location>
</feature>
<name>A0ABZ2SS65_9ENTE</name>
<evidence type="ECO:0000313" key="2">
    <source>
        <dbReference type="EMBL" id="WYJ78408.1"/>
    </source>
</evidence>
<proteinExistence type="predicted"/>
<keyword evidence="1" id="KW-0472">Membrane</keyword>
<keyword evidence="3" id="KW-1185">Reference proteome</keyword>